<evidence type="ECO:0000259" key="9">
    <source>
        <dbReference type="PROSITE" id="PS50893"/>
    </source>
</evidence>
<keyword evidence="2" id="KW-0813">Transport</keyword>
<organism evidence="10 11">
    <name type="scientific">Pseudomonas cichorii</name>
    <dbReference type="NCBI Taxonomy" id="36746"/>
    <lineage>
        <taxon>Bacteria</taxon>
        <taxon>Pseudomonadati</taxon>
        <taxon>Pseudomonadota</taxon>
        <taxon>Gammaproteobacteria</taxon>
        <taxon>Pseudomonadales</taxon>
        <taxon>Pseudomonadaceae</taxon>
        <taxon>Pseudomonas</taxon>
    </lineage>
</organism>
<reference evidence="10 11" key="1">
    <citation type="submission" date="2018-08" db="EMBL/GenBank/DDBJ databases">
        <title>Recombination of ecologically and evolutionarily significant loci maintains genetic cohesion in the Pseudomonas syringae species complex.</title>
        <authorList>
            <person name="Dillon M."/>
            <person name="Thakur S."/>
            <person name="Almeida R.N.D."/>
            <person name="Weir B.S."/>
            <person name="Guttman D.S."/>
        </authorList>
    </citation>
    <scope>NUCLEOTIDE SEQUENCE [LARGE SCALE GENOMIC DNA]</scope>
    <source>
        <strain evidence="10 11">ICMP 6917</strain>
    </source>
</reference>
<evidence type="ECO:0000256" key="7">
    <source>
        <dbReference type="ARBA" id="ARBA00023136"/>
    </source>
</evidence>
<dbReference type="GO" id="GO:0005886">
    <property type="term" value="C:plasma membrane"/>
    <property type="evidence" value="ECO:0007669"/>
    <property type="project" value="UniProtKB-SubCell"/>
</dbReference>
<proteinExistence type="inferred from homology"/>
<keyword evidence="5" id="KW-0547">Nucleotide-binding</keyword>
<gene>
    <name evidence="10" type="ORF">ALP84_04666</name>
</gene>
<sequence>MLVRFCCNCAGSCPRSPSLPPNSRITSSGLCSASSVGSRARPPALVSPLMDALTTLSVYPSLRMRCSSRLTQPTRVSMPKAALILSPTINTVPATAPCDSSNNPRPALKNHARIGFSMSESILSAQSLSKVVPSTEGDLTILHELSLELNKGDTLAIVGSSGSGKSTLLGLLAGLDLPSAGAVTLSGRNLSQLDEDQRARVRAEHVGFVFQSFQLLDSLNALENVMLPMELEGRKDAREKARSLLERVGLGKRLTHTPRQLSGGEQQRVAIARAFAVDPDVLFADEPTGNLDSHTGERISDLLFELNKERNTTLVLVTHDERLAHRCRRLIRLEGGRLVAPLEP</sequence>
<dbReference type="CDD" id="cd03255">
    <property type="entry name" value="ABC_MJ0796_LolCDE_FtsE"/>
    <property type="match status" value="1"/>
</dbReference>
<dbReference type="GO" id="GO:1902495">
    <property type="term" value="C:transmembrane transporter complex"/>
    <property type="evidence" value="ECO:0007669"/>
    <property type="project" value="UniProtKB-ARBA"/>
</dbReference>
<evidence type="ECO:0000313" key="10">
    <source>
        <dbReference type="EMBL" id="RMR50767.1"/>
    </source>
</evidence>
<evidence type="ECO:0000256" key="1">
    <source>
        <dbReference type="ARBA" id="ARBA00004429"/>
    </source>
</evidence>
<dbReference type="InterPro" id="IPR003439">
    <property type="entry name" value="ABC_transporter-like_ATP-bd"/>
</dbReference>
<dbReference type="EMBL" id="RBRY01000169">
    <property type="protein sequence ID" value="RMR50767.1"/>
    <property type="molecule type" value="Genomic_DNA"/>
</dbReference>
<comment type="similarity">
    <text evidence="8">Belongs to the ABC transporter superfamily. Macrolide exporter (TC 3.A.1.122) family.</text>
</comment>
<dbReference type="PANTHER" id="PTHR42798">
    <property type="entry name" value="LIPOPROTEIN-RELEASING SYSTEM ATP-BINDING PROTEIN LOLD"/>
    <property type="match status" value="1"/>
</dbReference>
<dbReference type="AlphaFoldDB" id="A0A3M4VGR8"/>
<evidence type="ECO:0000256" key="6">
    <source>
        <dbReference type="ARBA" id="ARBA00022840"/>
    </source>
</evidence>
<dbReference type="InterPro" id="IPR003593">
    <property type="entry name" value="AAA+_ATPase"/>
</dbReference>
<dbReference type="GO" id="GO:0005524">
    <property type="term" value="F:ATP binding"/>
    <property type="evidence" value="ECO:0007669"/>
    <property type="project" value="UniProtKB-KW"/>
</dbReference>
<dbReference type="PROSITE" id="PS00211">
    <property type="entry name" value="ABC_TRANSPORTER_1"/>
    <property type="match status" value="1"/>
</dbReference>
<dbReference type="GO" id="GO:0022857">
    <property type="term" value="F:transmembrane transporter activity"/>
    <property type="evidence" value="ECO:0007669"/>
    <property type="project" value="UniProtKB-ARBA"/>
</dbReference>
<dbReference type="InterPro" id="IPR027417">
    <property type="entry name" value="P-loop_NTPase"/>
</dbReference>
<dbReference type="PANTHER" id="PTHR42798:SF2">
    <property type="entry name" value="ABC TRANSPORTER ATP-BINDING PROTEIN MG467-RELATED"/>
    <property type="match status" value="1"/>
</dbReference>
<dbReference type="Proteomes" id="UP000278332">
    <property type="component" value="Unassembled WGS sequence"/>
</dbReference>
<dbReference type="Pfam" id="PF00005">
    <property type="entry name" value="ABC_tran"/>
    <property type="match status" value="1"/>
</dbReference>
<dbReference type="InterPro" id="IPR017911">
    <property type="entry name" value="MacB-like_ATP-bd"/>
</dbReference>
<evidence type="ECO:0000256" key="2">
    <source>
        <dbReference type="ARBA" id="ARBA00022448"/>
    </source>
</evidence>
<comment type="subcellular location">
    <subcellularLocation>
        <location evidence="1">Cell inner membrane</location>
        <topology evidence="1">Multi-pass membrane protein</topology>
    </subcellularLocation>
</comment>
<dbReference type="FunFam" id="3.40.50.300:FF:000032">
    <property type="entry name" value="Export ABC transporter ATP-binding protein"/>
    <property type="match status" value="1"/>
</dbReference>
<comment type="caution">
    <text evidence="10">The sequence shown here is derived from an EMBL/GenBank/DDBJ whole genome shotgun (WGS) entry which is preliminary data.</text>
</comment>
<dbReference type="SUPFAM" id="SSF52540">
    <property type="entry name" value="P-loop containing nucleoside triphosphate hydrolases"/>
    <property type="match status" value="1"/>
</dbReference>
<evidence type="ECO:0000313" key="11">
    <source>
        <dbReference type="Proteomes" id="UP000278332"/>
    </source>
</evidence>
<evidence type="ECO:0000256" key="8">
    <source>
        <dbReference type="ARBA" id="ARBA00038388"/>
    </source>
</evidence>
<dbReference type="PROSITE" id="PS50893">
    <property type="entry name" value="ABC_TRANSPORTER_2"/>
    <property type="match status" value="1"/>
</dbReference>
<keyword evidence="7" id="KW-0472">Membrane</keyword>
<protein>
    <submittedName>
        <fullName evidence="10">ABC transporter ATP-binding protein</fullName>
    </submittedName>
</protein>
<evidence type="ECO:0000256" key="3">
    <source>
        <dbReference type="ARBA" id="ARBA00022475"/>
    </source>
</evidence>
<dbReference type="GO" id="GO:0016887">
    <property type="term" value="F:ATP hydrolysis activity"/>
    <property type="evidence" value="ECO:0007669"/>
    <property type="project" value="InterPro"/>
</dbReference>
<name>A0A3M4VGR8_PSECI</name>
<keyword evidence="4" id="KW-0812">Transmembrane</keyword>
<keyword evidence="3" id="KW-1003">Cell membrane</keyword>
<feature type="domain" description="ABC transporter" evidence="9">
    <location>
        <begin position="123"/>
        <end position="342"/>
    </location>
</feature>
<dbReference type="SMART" id="SM00382">
    <property type="entry name" value="AAA"/>
    <property type="match status" value="1"/>
</dbReference>
<dbReference type="Gene3D" id="3.40.50.300">
    <property type="entry name" value="P-loop containing nucleotide triphosphate hydrolases"/>
    <property type="match status" value="1"/>
</dbReference>
<evidence type="ECO:0000256" key="5">
    <source>
        <dbReference type="ARBA" id="ARBA00022741"/>
    </source>
</evidence>
<evidence type="ECO:0000256" key="4">
    <source>
        <dbReference type="ARBA" id="ARBA00022692"/>
    </source>
</evidence>
<dbReference type="InterPro" id="IPR017871">
    <property type="entry name" value="ABC_transporter-like_CS"/>
</dbReference>
<keyword evidence="6 10" id="KW-0067">ATP-binding</keyword>
<accession>A0A3M4VGR8</accession>